<evidence type="ECO:0000313" key="3">
    <source>
        <dbReference type="EMBL" id="GAJ21471.1"/>
    </source>
</evidence>
<evidence type="ECO:0000259" key="2">
    <source>
        <dbReference type="Pfam" id="PF17768"/>
    </source>
</evidence>
<feature type="domain" description="RecJ OB" evidence="2">
    <location>
        <begin position="57"/>
        <end position="160"/>
    </location>
</feature>
<proteinExistence type="predicted"/>
<dbReference type="InterPro" id="IPR051673">
    <property type="entry name" value="SSDNA_exonuclease_RecJ"/>
</dbReference>
<dbReference type="GO" id="GO:0016787">
    <property type="term" value="F:hydrolase activity"/>
    <property type="evidence" value="ECO:0007669"/>
    <property type="project" value="UniProtKB-KW"/>
</dbReference>
<dbReference type="PANTHER" id="PTHR30255">
    <property type="entry name" value="SINGLE-STRANDED-DNA-SPECIFIC EXONUCLEASE RECJ"/>
    <property type="match status" value="1"/>
</dbReference>
<dbReference type="Pfam" id="PF17768">
    <property type="entry name" value="RecJ_OB"/>
    <property type="match status" value="1"/>
</dbReference>
<dbReference type="EMBL" id="BARW01035588">
    <property type="protein sequence ID" value="GAJ21471.1"/>
    <property type="molecule type" value="Genomic_DNA"/>
</dbReference>
<comment type="caution">
    <text evidence="3">The sequence shown here is derived from an EMBL/GenBank/DDBJ whole genome shotgun (WGS) entry which is preliminary data.</text>
</comment>
<gene>
    <name evidence="3" type="ORF">S12H4_55470</name>
</gene>
<keyword evidence="1" id="KW-0378">Hydrolase</keyword>
<dbReference type="InterPro" id="IPR038763">
    <property type="entry name" value="DHH_sf"/>
</dbReference>
<dbReference type="Gene3D" id="2.40.50.460">
    <property type="match status" value="1"/>
</dbReference>
<organism evidence="3">
    <name type="scientific">marine sediment metagenome</name>
    <dbReference type="NCBI Taxonomy" id="412755"/>
    <lineage>
        <taxon>unclassified sequences</taxon>
        <taxon>metagenomes</taxon>
        <taxon>ecological metagenomes</taxon>
    </lineage>
</organism>
<evidence type="ECO:0000256" key="1">
    <source>
        <dbReference type="ARBA" id="ARBA00022801"/>
    </source>
</evidence>
<sequence>FAGLSKLSDYFANFGGHPAAAGFTLKNSCDFEDFKRRMEGIAAREVKEEDLKPEVKIDSQVSLSDINWQLQEELAKFEPYGQGNQKPRFLLSEVDLRNISPVGINGQHQRLTINNDRQLIYFNGNKKTADLKIGDKIDVVFELGVNQWNDQQSLEMKVIDIKKSKN</sequence>
<name>X1VUV1_9ZZZZ</name>
<dbReference type="AlphaFoldDB" id="X1VUV1"/>
<accession>X1VUV1</accession>
<protein>
    <recommendedName>
        <fullName evidence="2">RecJ OB domain-containing protein</fullName>
    </recommendedName>
</protein>
<dbReference type="SUPFAM" id="SSF64182">
    <property type="entry name" value="DHH phosphoesterases"/>
    <property type="match status" value="1"/>
</dbReference>
<reference evidence="3" key="1">
    <citation type="journal article" date="2014" name="Front. Microbiol.">
        <title>High frequency of phylogenetically diverse reductive dehalogenase-homologous genes in deep subseafloor sedimentary metagenomes.</title>
        <authorList>
            <person name="Kawai M."/>
            <person name="Futagami T."/>
            <person name="Toyoda A."/>
            <person name="Takaki Y."/>
            <person name="Nishi S."/>
            <person name="Hori S."/>
            <person name="Arai W."/>
            <person name="Tsubouchi T."/>
            <person name="Morono Y."/>
            <person name="Uchiyama I."/>
            <person name="Ito T."/>
            <person name="Fujiyama A."/>
            <person name="Inagaki F."/>
            <person name="Takami H."/>
        </authorList>
    </citation>
    <scope>NUCLEOTIDE SEQUENCE</scope>
    <source>
        <strain evidence="3">Expedition CK06-06</strain>
    </source>
</reference>
<dbReference type="InterPro" id="IPR041122">
    <property type="entry name" value="RecJ_OB"/>
</dbReference>
<dbReference type="PANTHER" id="PTHR30255:SF2">
    <property type="entry name" value="SINGLE-STRANDED-DNA-SPECIFIC EXONUCLEASE RECJ"/>
    <property type="match status" value="1"/>
</dbReference>
<feature type="non-terminal residue" evidence="3">
    <location>
        <position position="1"/>
    </location>
</feature>